<dbReference type="EMBL" id="ACBW01000157">
    <property type="protein sequence ID" value="EEF76921.1"/>
    <property type="molecule type" value="Genomic_DNA"/>
</dbReference>
<dbReference type="Pfam" id="PF13404">
    <property type="entry name" value="HTH_AsnC-type"/>
    <property type="match status" value="1"/>
</dbReference>
<accession>S0FE27</accession>
<dbReference type="PROSITE" id="PS50956">
    <property type="entry name" value="HTH_ASNC_2"/>
    <property type="match status" value="1"/>
</dbReference>
<dbReference type="InterPro" id="IPR036388">
    <property type="entry name" value="WH-like_DNA-bd_sf"/>
</dbReference>
<protein>
    <submittedName>
        <fullName evidence="5">Transcriptional regulator, AsnC family</fullName>
    </submittedName>
</protein>
<dbReference type="SMART" id="SM00344">
    <property type="entry name" value="HTH_ASNC"/>
    <property type="match status" value="1"/>
</dbReference>
<dbReference type="InterPro" id="IPR011008">
    <property type="entry name" value="Dimeric_a/b-barrel"/>
</dbReference>
<dbReference type="Pfam" id="PF01037">
    <property type="entry name" value="AsnC_trans_reg"/>
    <property type="match status" value="1"/>
</dbReference>
<dbReference type="PANTHER" id="PTHR43413">
    <property type="entry name" value="TRANSCRIPTIONAL REGULATOR, ASNC FAMILY"/>
    <property type="match status" value="1"/>
</dbReference>
<dbReference type="SUPFAM" id="SSF54909">
    <property type="entry name" value="Dimeric alpha+beta barrel"/>
    <property type="match status" value="1"/>
</dbReference>
<feature type="domain" description="HTH asnC-type" evidence="4">
    <location>
        <begin position="25"/>
        <end position="86"/>
    </location>
</feature>
<proteinExistence type="predicted"/>
<comment type="caution">
    <text evidence="5">The sequence shown here is derived from an EMBL/GenBank/DDBJ whole genome shotgun (WGS) entry which is preliminary data.</text>
</comment>
<gene>
    <name evidence="5" type="ORF">BACCOPRO_02427</name>
</gene>
<keyword evidence="3" id="KW-0804">Transcription</keyword>
<dbReference type="HOGENOM" id="CLU_091233_5_0_10"/>
<dbReference type="InterPro" id="IPR050684">
    <property type="entry name" value="HTH-Siroheme_Decarb"/>
</dbReference>
<evidence type="ECO:0000256" key="3">
    <source>
        <dbReference type="ARBA" id="ARBA00023163"/>
    </source>
</evidence>
<keyword evidence="1" id="KW-0805">Transcription regulation</keyword>
<name>S0FE27_9BACT</name>
<keyword evidence="6" id="KW-1185">Reference proteome</keyword>
<dbReference type="AlphaFoldDB" id="S0FE27"/>
<dbReference type="Gene3D" id="1.10.10.10">
    <property type="entry name" value="Winged helix-like DNA-binding domain superfamily/Winged helix DNA-binding domain"/>
    <property type="match status" value="1"/>
</dbReference>
<evidence type="ECO:0000313" key="5">
    <source>
        <dbReference type="EMBL" id="EEF76921.1"/>
    </source>
</evidence>
<sequence length="177" mass="20273">MRLFYGLKVLSLLEFKYLPMGHHQLDSLDEQILKLIADNARIPFLEVARACNVSGAAIHQRIQKLTNLGILKGSEFVIDPEKVGYETCAYIGLYLKDPEQFDAVTEGLKQIPEVVECHFTTGQYDMFIKIYARNNHHLLDIIHDKLQPLGLSRSETIISFREAIKRQMPIMNLADED</sequence>
<dbReference type="InterPro" id="IPR019887">
    <property type="entry name" value="Tscrpt_reg_AsnC/Lrp_C"/>
</dbReference>
<dbReference type="SUPFAM" id="SSF46785">
    <property type="entry name" value="Winged helix' DNA-binding domain"/>
    <property type="match status" value="1"/>
</dbReference>
<dbReference type="Gene3D" id="3.30.70.920">
    <property type="match status" value="1"/>
</dbReference>
<dbReference type="InterPro" id="IPR000485">
    <property type="entry name" value="AsnC-type_HTH_dom"/>
</dbReference>
<dbReference type="InterPro" id="IPR036390">
    <property type="entry name" value="WH_DNA-bd_sf"/>
</dbReference>
<organism evidence="5 6">
    <name type="scientific">Phocaeicola coprophilus DSM 18228 = JCM 13818</name>
    <dbReference type="NCBI Taxonomy" id="547042"/>
    <lineage>
        <taxon>Bacteria</taxon>
        <taxon>Pseudomonadati</taxon>
        <taxon>Bacteroidota</taxon>
        <taxon>Bacteroidia</taxon>
        <taxon>Bacteroidales</taxon>
        <taxon>Bacteroidaceae</taxon>
        <taxon>Phocaeicola</taxon>
    </lineage>
</organism>
<keyword evidence="2" id="KW-0238">DNA-binding</keyword>
<dbReference type="PRINTS" id="PR00033">
    <property type="entry name" value="HTHASNC"/>
</dbReference>
<evidence type="ECO:0000259" key="4">
    <source>
        <dbReference type="PROSITE" id="PS50956"/>
    </source>
</evidence>
<dbReference type="STRING" id="547042.BACCOPRO_02427"/>
<dbReference type="eggNOG" id="COG1522">
    <property type="taxonomic scope" value="Bacteria"/>
</dbReference>
<evidence type="ECO:0000256" key="1">
    <source>
        <dbReference type="ARBA" id="ARBA00023015"/>
    </source>
</evidence>
<evidence type="ECO:0000256" key="2">
    <source>
        <dbReference type="ARBA" id="ARBA00023125"/>
    </source>
</evidence>
<dbReference type="Proteomes" id="UP000014073">
    <property type="component" value="Unassembled WGS sequence"/>
</dbReference>
<dbReference type="InterPro" id="IPR019888">
    <property type="entry name" value="Tscrpt_reg_AsnC-like"/>
</dbReference>
<reference evidence="5 6" key="1">
    <citation type="submission" date="2008-12" db="EMBL/GenBank/DDBJ databases">
        <authorList>
            <person name="Fulton L."/>
            <person name="Clifton S."/>
            <person name="Fulton B."/>
            <person name="Xu J."/>
            <person name="Minx P."/>
            <person name="Pepin K.H."/>
            <person name="Johnson M."/>
            <person name="Bhonagiri V."/>
            <person name="Nash W.E."/>
            <person name="Mardis E.R."/>
            <person name="Wilson R.K."/>
        </authorList>
    </citation>
    <scope>NUCLEOTIDE SEQUENCE [LARGE SCALE GENOMIC DNA]</scope>
    <source>
        <strain evidence="5 6">DSM 18228</strain>
    </source>
</reference>
<dbReference type="PANTHER" id="PTHR43413:SF6">
    <property type="entry name" value="REGULATORY PROTEIN ASNC"/>
    <property type="match status" value="1"/>
</dbReference>
<evidence type="ECO:0000313" key="6">
    <source>
        <dbReference type="Proteomes" id="UP000014073"/>
    </source>
</evidence>
<dbReference type="GO" id="GO:0043565">
    <property type="term" value="F:sequence-specific DNA binding"/>
    <property type="evidence" value="ECO:0007669"/>
    <property type="project" value="InterPro"/>
</dbReference>